<dbReference type="GO" id="GO:0003964">
    <property type="term" value="F:RNA-directed DNA polymerase activity"/>
    <property type="evidence" value="ECO:0007669"/>
    <property type="project" value="UniProtKB-KW"/>
</dbReference>
<accession>A0A151P0V2</accession>
<evidence type="ECO:0000313" key="8">
    <source>
        <dbReference type="EMBL" id="KYO42747.1"/>
    </source>
</evidence>
<dbReference type="GO" id="GO:0004519">
    <property type="term" value="F:endonuclease activity"/>
    <property type="evidence" value="ECO:0007669"/>
    <property type="project" value="UniProtKB-KW"/>
</dbReference>
<comment type="caution">
    <text evidence="8">The sequence shown here is derived from an EMBL/GenBank/DDBJ whole genome shotgun (WGS) entry which is preliminary data.</text>
</comment>
<organism evidence="8 9">
    <name type="scientific">Alligator mississippiensis</name>
    <name type="common">American alligator</name>
    <dbReference type="NCBI Taxonomy" id="8496"/>
    <lineage>
        <taxon>Eukaryota</taxon>
        <taxon>Metazoa</taxon>
        <taxon>Chordata</taxon>
        <taxon>Craniata</taxon>
        <taxon>Vertebrata</taxon>
        <taxon>Euteleostomi</taxon>
        <taxon>Archelosauria</taxon>
        <taxon>Archosauria</taxon>
        <taxon>Crocodylia</taxon>
        <taxon>Alligatoridae</taxon>
        <taxon>Alligatorinae</taxon>
        <taxon>Alligator</taxon>
    </lineage>
</organism>
<dbReference type="Gene3D" id="3.10.20.370">
    <property type="match status" value="1"/>
</dbReference>
<evidence type="ECO:0000259" key="7">
    <source>
        <dbReference type="Pfam" id="PF17917"/>
    </source>
</evidence>
<dbReference type="GO" id="GO:0016787">
    <property type="term" value="F:hydrolase activity"/>
    <property type="evidence" value="ECO:0007669"/>
    <property type="project" value="UniProtKB-KW"/>
</dbReference>
<keyword evidence="5" id="KW-0378">Hydrolase</keyword>
<keyword evidence="1" id="KW-0808">Transferase</keyword>
<dbReference type="Pfam" id="PF17917">
    <property type="entry name" value="RT_RNaseH"/>
    <property type="match status" value="1"/>
</dbReference>
<dbReference type="SUPFAM" id="SSF56672">
    <property type="entry name" value="DNA/RNA polymerases"/>
    <property type="match status" value="1"/>
</dbReference>
<feature type="domain" description="Reverse transcriptase RNase H-like" evidence="7">
    <location>
        <begin position="19"/>
        <end position="68"/>
    </location>
</feature>
<keyword evidence="2" id="KW-0548">Nucleotidyltransferase</keyword>
<gene>
    <name evidence="8" type="ORF">Y1Q_0016144</name>
</gene>
<reference evidence="8 9" key="1">
    <citation type="journal article" date="2012" name="Genome Biol.">
        <title>Sequencing three crocodilian genomes to illuminate the evolution of archosaurs and amniotes.</title>
        <authorList>
            <person name="St John J.A."/>
            <person name="Braun E.L."/>
            <person name="Isberg S.R."/>
            <person name="Miles L.G."/>
            <person name="Chong A.Y."/>
            <person name="Gongora J."/>
            <person name="Dalzell P."/>
            <person name="Moran C."/>
            <person name="Bed'hom B."/>
            <person name="Abzhanov A."/>
            <person name="Burgess S.C."/>
            <person name="Cooksey A.M."/>
            <person name="Castoe T.A."/>
            <person name="Crawford N.G."/>
            <person name="Densmore L.D."/>
            <person name="Drew J.C."/>
            <person name="Edwards S.V."/>
            <person name="Faircloth B.C."/>
            <person name="Fujita M.K."/>
            <person name="Greenwold M.J."/>
            <person name="Hoffmann F.G."/>
            <person name="Howard J.M."/>
            <person name="Iguchi T."/>
            <person name="Janes D.E."/>
            <person name="Khan S.Y."/>
            <person name="Kohno S."/>
            <person name="de Koning A.J."/>
            <person name="Lance S.L."/>
            <person name="McCarthy F.M."/>
            <person name="McCormack J.E."/>
            <person name="Merchant M.E."/>
            <person name="Peterson D.G."/>
            <person name="Pollock D.D."/>
            <person name="Pourmand N."/>
            <person name="Raney B.J."/>
            <person name="Roessler K.A."/>
            <person name="Sanford J.R."/>
            <person name="Sawyer R.H."/>
            <person name="Schmidt C.J."/>
            <person name="Triplett E.W."/>
            <person name="Tuberville T.D."/>
            <person name="Venegas-Anaya M."/>
            <person name="Howard J.T."/>
            <person name="Jarvis E.D."/>
            <person name="Guillette L.J.Jr."/>
            <person name="Glenn T.C."/>
            <person name="Green R.E."/>
            <person name="Ray D.A."/>
        </authorList>
    </citation>
    <scope>NUCLEOTIDE SEQUENCE [LARGE SCALE GENOMIC DNA]</scope>
    <source>
        <strain evidence="8">KSC_2009_1</strain>
    </source>
</reference>
<dbReference type="Proteomes" id="UP000050525">
    <property type="component" value="Unassembled WGS sequence"/>
</dbReference>
<proteinExistence type="predicted"/>
<sequence length="69" mass="7817">MLKKRILGSVSLGTGVSKMDTLNYVMGAVLTQEVEGIERLIAYASRKFNPPERRYATIEWECLVIKWGV</sequence>
<name>A0A151P0V2_ALLMI</name>
<keyword evidence="6" id="KW-0695">RNA-directed DNA polymerase</keyword>
<evidence type="ECO:0000256" key="2">
    <source>
        <dbReference type="ARBA" id="ARBA00022695"/>
    </source>
</evidence>
<keyword evidence="9" id="KW-1185">Reference proteome</keyword>
<protein>
    <recommendedName>
        <fullName evidence="7">Reverse transcriptase RNase H-like domain-containing protein</fullName>
    </recommendedName>
</protein>
<evidence type="ECO:0000256" key="4">
    <source>
        <dbReference type="ARBA" id="ARBA00022759"/>
    </source>
</evidence>
<evidence type="ECO:0000256" key="6">
    <source>
        <dbReference type="ARBA" id="ARBA00022918"/>
    </source>
</evidence>
<dbReference type="InterPro" id="IPR043502">
    <property type="entry name" value="DNA/RNA_pol_sf"/>
</dbReference>
<evidence type="ECO:0000256" key="3">
    <source>
        <dbReference type="ARBA" id="ARBA00022722"/>
    </source>
</evidence>
<keyword evidence="3" id="KW-0540">Nuclease</keyword>
<evidence type="ECO:0000256" key="1">
    <source>
        <dbReference type="ARBA" id="ARBA00022679"/>
    </source>
</evidence>
<dbReference type="EMBL" id="AKHW03001351">
    <property type="protein sequence ID" value="KYO42747.1"/>
    <property type="molecule type" value="Genomic_DNA"/>
</dbReference>
<evidence type="ECO:0000313" key="9">
    <source>
        <dbReference type="Proteomes" id="UP000050525"/>
    </source>
</evidence>
<dbReference type="InterPro" id="IPR041373">
    <property type="entry name" value="RT_RNaseH"/>
</dbReference>
<evidence type="ECO:0000256" key="5">
    <source>
        <dbReference type="ARBA" id="ARBA00022801"/>
    </source>
</evidence>
<keyword evidence="4" id="KW-0255">Endonuclease</keyword>
<dbReference type="AlphaFoldDB" id="A0A151P0V2"/>